<dbReference type="AlphaFoldDB" id="A0A2D3NV17"/>
<organism evidence="2 3">
    <name type="scientific">Fusobacterium pseudoperiodonticum</name>
    <dbReference type="NCBI Taxonomy" id="2663009"/>
    <lineage>
        <taxon>Bacteria</taxon>
        <taxon>Fusobacteriati</taxon>
        <taxon>Fusobacteriota</taxon>
        <taxon>Fusobacteriia</taxon>
        <taxon>Fusobacteriales</taxon>
        <taxon>Fusobacteriaceae</taxon>
        <taxon>Fusobacterium</taxon>
    </lineage>
</organism>
<evidence type="ECO:0000259" key="1">
    <source>
        <dbReference type="SMART" id="SM00860"/>
    </source>
</evidence>
<evidence type="ECO:0000313" key="3">
    <source>
        <dbReference type="Proteomes" id="UP000230056"/>
    </source>
</evidence>
<dbReference type="RefSeq" id="WP_100024756.1">
    <property type="nucleotide sequence ID" value="NZ_CP024699.1"/>
</dbReference>
<feature type="domain" description="Knr4/Smi1-like" evidence="1">
    <location>
        <begin position="19"/>
        <end position="128"/>
    </location>
</feature>
<dbReference type="Gene3D" id="3.40.1580.10">
    <property type="entry name" value="SMI1/KNR4-like"/>
    <property type="match status" value="1"/>
</dbReference>
<dbReference type="InterPro" id="IPR037883">
    <property type="entry name" value="Knr4/Smi1-like_sf"/>
</dbReference>
<dbReference type="Proteomes" id="UP000230056">
    <property type="component" value="Chromosome"/>
</dbReference>
<evidence type="ECO:0000313" key="2">
    <source>
        <dbReference type="EMBL" id="ATV59247.1"/>
    </source>
</evidence>
<sequence length="134" mass="15338">MTLIIEKINKIEKLYHTEGCSFKQIKEAQLELGITFPDEYIDIIKKYGAISFYGTEWTGLNVGGYLNVVSATKQEREMNSAFPLDCFVLENQGIDGLIVICNEKGEVFSIQYSKIEKIYSSISDYLDECIKRKK</sequence>
<dbReference type="SUPFAM" id="SSF160631">
    <property type="entry name" value="SMI1/KNR4-like"/>
    <property type="match status" value="1"/>
</dbReference>
<dbReference type="SMART" id="SM00860">
    <property type="entry name" value="SMI1_KNR4"/>
    <property type="match status" value="1"/>
</dbReference>
<protein>
    <recommendedName>
        <fullName evidence="1">Knr4/Smi1-like domain-containing protein</fullName>
    </recommendedName>
</protein>
<reference evidence="2 3" key="1">
    <citation type="submission" date="2017-11" db="EMBL/GenBank/DDBJ databases">
        <title>Genome sequencing of Fusobacterium periodonticum KCOM 1261.</title>
        <authorList>
            <person name="Kook J.-K."/>
            <person name="Park S.-N."/>
            <person name="Lim Y.K."/>
        </authorList>
    </citation>
    <scope>NUCLEOTIDE SEQUENCE [LARGE SCALE GENOMIC DNA]</scope>
    <source>
        <strain evidence="2 3">KCOM 1261</strain>
    </source>
</reference>
<dbReference type="InterPro" id="IPR018958">
    <property type="entry name" value="Knr4/Smi1-like_dom"/>
</dbReference>
<dbReference type="Pfam" id="PF14567">
    <property type="entry name" value="SUKH_5"/>
    <property type="match status" value="1"/>
</dbReference>
<dbReference type="EMBL" id="CP024699">
    <property type="protein sequence ID" value="ATV59247.1"/>
    <property type="molecule type" value="Genomic_DNA"/>
</dbReference>
<accession>A0A2D3NV17</accession>
<gene>
    <name evidence="2" type="ORF">CTM72_05450</name>
</gene>
<proteinExistence type="predicted"/>
<name>A0A2D3NV17_9FUSO</name>